<dbReference type="InterPro" id="IPR051092">
    <property type="entry name" value="FYVE_RhoGEF_PH"/>
</dbReference>
<dbReference type="PANTHER" id="PTHR12673:SF263">
    <property type="entry name" value="PLECKSTRIN DOMAIN-CONTAINING PROTEIN"/>
    <property type="match status" value="1"/>
</dbReference>
<dbReference type="SUPFAM" id="SSF48065">
    <property type="entry name" value="DBL homology domain (DH-domain)"/>
    <property type="match status" value="1"/>
</dbReference>
<dbReference type="OrthoDB" id="4066896at2759"/>
<dbReference type="CDD" id="cd00160">
    <property type="entry name" value="RhoGEF"/>
    <property type="match status" value="1"/>
</dbReference>
<gene>
    <name evidence="2" type="ORF">EIN_390730</name>
</gene>
<dbReference type="EMBL" id="KB206629">
    <property type="protein sequence ID" value="ELP89448.1"/>
    <property type="molecule type" value="Genomic_DNA"/>
</dbReference>
<dbReference type="PROSITE" id="PS50096">
    <property type="entry name" value="IQ"/>
    <property type="match status" value="1"/>
</dbReference>
<dbReference type="Proteomes" id="UP000014680">
    <property type="component" value="Unassembled WGS sequence"/>
</dbReference>
<dbReference type="KEGG" id="eiv:EIN_390730"/>
<evidence type="ECO:0000313" key="2">
    <source>
        <dbReference type="EMBL" id="ELP89448.1"/>
    </source>
</evidence>
<accession>A0A0A1U8N9</accession>
<name>A0A0A1U8N9_ENTIV</name>
<sequence>MISVKDAGSPNKLGTPRHPNLIQAEKQEMFAFETFDIKTSSRIQIEVNEYYKYTLPKDCVEPEGMLGIIFLKNKEAVTKSKIIKVSIDHRLIGAFENYLNYINETRPFVKDYSKKEAARCIAELCRFGVHIKKALNFVVPNGMKSEGYDEILEIIVKGMTPVLVSTIMLFDDKSECKKLLVPILMRTPDDGMVISKLKLWLEMSIGRSRHCTVGFTGDTSMQETFGNTKEEEKRGKKLSHLTYKTEKARRPLVDTVIDRPKKMSVVTSVKWAKKKYVIPENQALEVLQGFIRGYLVRKDYGIENVIKRKECIQELVDTEQNLHDNMVLMENYFRQPLLESIGGNKGIEKQINAVFLTLPRCIKSSKIFVEKLKQSLEKYKVDTCIGDTLKMLLPHVAPYLNFTTDYQIALSTWKRLKKEPKVSMLLKENLKLKELESQTLESLLIQPVQRVMRYPMLIKEIIKLTKRSHPDYFQLKEAFNEFHFFSTIANERSKMRDSLQEVVKEIGDEDLLKDNRYHLWTGNVIAKTPTRVYLFNDMIMICIKNKNKWITQETLKIGGDVEVFTAEKVVTVKKFRRPKPIVLELENEELCENFKKQVDEIIRDNFFCLSDDQSWIDLMDFGATRDFVDI</sequence>
<dbReference type="GeneID" id="14888494"/>
<dbReference type="PROSITE" id="PS50010">
    <property type="entry name" value="DH_2"/>
    <property type="match status" value="1"/>
</dbReference>
<dbReference type="GO" id="GO:0005085">
    <property type="term" value="F:guanyl-nucleotide exchange factor activity"/>
    <property type="evidence" value="ECO:0007669"/>
    <property type="project" value="InterPro"/>
</dbReference>
<evidence type="ECO:0000313" key="3">
    <source>
        <dbReference type="Proteomes" id="UP000014680"/>
    </source>
</evidence>
<dbReference type="InterPro" id="IPR035899">
    <property type="entry name" value="DBL_dom_sf"/>
</dbReference>
<dbReference type="PANTHER" id="PTHR12673">
    <property type="entry name" value="FACIOGENITAL DYSPLASIA PROTEIN"/>
    <property type="match status" value="1"/>
</dbReference>
<organism evidence="2 3">
    <name type="scientific">Entamoeba invadens IP1</name>
    <dbReference type="NCBI Taxonomy" id="370355"/>
    <lineage>
        <taxon>Eukaryota</taxon>
        <taxon>Amoebozoa</taxon>
        <taxon>Evosea</taxon>
        <taxon>Archamoebae</taxon>
        <taxon>Mastigamoebida</taxon>
        <taxon>Entamoebidae</taxon>
        <taxon>Entamoeba</taxon>
    </lineage>
</organism>
<protein>
    <submittedName>
        <fullName evidence="2">Rho/RAC guanine nucleotide exchange factor, putative</fullName>
    </submittedName>
</protein>
<dbReference type="Pfam" id="PF00621">
    <property type="entry name" value="RhoGEF"/>
    <property type="match status" value="1"/>
</dbReference>
<reference evidence="2 3" key="1">
    <citation type="submission" date="2012-10" db="EMBL/GenBank/DDBJ databases">
        <authorList>
            <person name="Zafar N."/>
            <person name="Inman J."/>
            <person name="Hall N."/>
            <person name="Lorenzi H."/>
            <person name="Caler E."/>
        </authorList>
    </citation>
    <scope>NUCLEOTIDE SEQUENCE [LARGE SCALE GENOMIC DNA]</scope>
    <source>
        <strain evidence="2 3">IP1</strain>
    </source>
</reference>
<dbReference type="VEuPathDB" id="AmoebaDB:EIN_390730"/>
<dbReference type="AlphaFoldDB" id="A0A0A1U8N9"/>
<dbReference type="Gene3D" id="1.20.900.10">
    <property type="entry name" value="Dbl homology (DH) domain"/>
    <property type="match status" value="1"/>
</dbReference>
<evidence type="ECO:0000259" key="1">
    <source>
        <dbReference type="PROSITE" id="PS50010"/>
    </source>
</evidence>
<dbReference type="InterPro" id="IPR000219">
    <property type="entry name" value="DH_dom"/>
</dbReference>
<dbReference type="SMART" id="SM00325">
    <property type="entry name" value="RhoGEF"/>
    <property type="match status" value="1"/>
</dbReference>
<feature type="domain" description="DH" evidence="1">
    <location>
        <begin position="307"/>
        <end position="492"/>
    </location>
</feature>
<keyword evidence="3" id="KW-1185">Reference proteome</keyword>
<proteinExistence type="predicted"/>
<dbReference type="GO" id="GO:0005737">
    <property type="term" value="C:cytoplasm"/>
    <property type="evidence" value="ECO:0007669"/>
    <property type="project" value="TreeGrafter"/>
</dbReference>
<dbReference type="OMA" id="WLEMSIG"/>
<dbReference type="RefSeq" id="XP_004256219.1">
    <property type="nucleotide sequence ID" value="XM_004256171.1"/>
</dbReference>